<keyword evidence="4" id="KW-0862">Zinc</keyword>
<evidence type="ECO:0000256" key="2">
    <source>
        <dbReference type="ARBA" id="ARBA00022737"/>
    </source>
</evidence>
<evidence type="ECO:0000313" key="8">
    <source>
        <dbReference type="Proteomes" id="UP000791440"/>
    </source>
</evidence>
<dbReference type="PANTHER" id="PTHR24409">
    <property type="entry name" value="ZINC FINGER PROTEIN 142"/>
    <property type="match status" value="1"/>
</dbReference>
<dbReference type="GO" id="GO:0000977">
    <property type="term" value="F:RNA polymerase II transcription regulatory region sequence-specific DNA binding"/>
    <property type="evidence" value="ECO:0007669"/>
    <property type="project" value="TreeGrafter"/>
</dbReference>
<keyword evidence="1" id="KW-0479">Metal-binding</keyword>
<dbReference type="InterPro" id="IPR036236">
    <property type="entry name" value="Znf_C2H2_sf"/>
</dbReference>
<feature type="domain" description="C2H2-type" evidence="6">
    <location>
        <begin position="265"/>
        <end position="292"/>
    </location>
</feature>
<evidence type="ECO:0000256" key="3">
    <source>
        <dbReference type="ARBA" id="ARBA00022771"/>
    </source>
</evidence>
<evidence type="ECO:0000256" key="1">
    <source>
        <dbReference type="ARBA" id="ARBA00022723"/>
    </source>
</evidence>
<evidence type="ECO:0000313" key="7">
    <source>
        <dbReference type="EMBL" id="KAG6440587.1"/>
    </source>
</evidence>
<feature type="domain" description="C2H2-type" evidence="6">
    <location>
        <begin position="293"/>
        <end position="320"/>
    </location>
</feature>
<keyword evidence="2" id="KW-0677">Repeat</keyword>
<dbReference type="PROSITE" id="PS50157">
    <property type="entry name" value="ZINC_FINGER_C2H2_2"/>
    <property type="match status" value="5"/>
</dbReference>
<dbReference type="GO" id="GO:0008270">
    <property type="term" value="F:zinc ion binding"/>
    <property type="evidence" value="ECO:0007669"/>
    <property type="project" value="UniProtKB-KW"/>
</dbReference>
<dbReference type="FunFam" id="3.30.160.60:FF:000100">
    <property type="entry name" value="Zinc finger 45-like"/>
    <property type="match status" value="1"/>
</dbReference>
<protein>
    <recommendedName>
        <fullName evidence="6">C2H2-type domain-containing protein</fullName>
    </recommendedName>
</protein>
<dbReference type="GO" id="GO:0032502">
    <property type="term" value="P:developmental process"/>
    <property type="evidence" value="ECO:0007669"/>
    <property type="project" value="UniProtKB-ARBA"/>
</dbReference>
<dbReference type="SUPFAM" id="SSF57667">
    <property type="entry name" value="beta-beta-alpha zinc fingers"/>
    <property type="match status" value="2"/>
</dbReference>
<dbReference type="SMART" id="SM00355">
    <property type="entry name" value="ZnF_C2H2"/>
    <property type="match status" value="7"/>
</dbReference>
<evidence type="ECO:0000256" key="4">
    <source>
        <dbReference type="ARBA" id="ARBA00022833"/>
    </source>
</evidence>
<feature type="domain" description="C2H2-type" evidence="6">
    <location>
        <begin position="320"/>
        <end position="347"/>
    </location>
</feature>
<proteinExistence type="predicted"/>
<organism evidence="7 8">
    <name type="scientific">Manduca sexta</name>
    <name type="common">Tobacco hawkmoth</name>
    <name type="synonym">Tobacco hornworm</name>
    <dbReference type="NCBI Taxonomy" id="7130"/>
    <lineage>
        <taxon>Eukaryota</taxon>
        <taxon>Metazoa</taxon>
        <taxon>Ecdysozoa</taxon>
        <taxon>Arthropoda</taxon>
        <taxon>Hexapoda</taxon>
        <taxon>Insecta</taxon>
        <taxon>Pterygota</taxon>
        <taxon>Neoptera</taxon>
        <taxon>Endopterygota</taxon>
        <taxon>Lepidoptera</taxon>
        <taxon>Glossata</taxon>
        <taxon>Ditrysia</taxon>
        <taxon>Bombycoidea</taxon>
        <taxon>Sphingidae</taxon>
        <taxon>Sphinginae</taxon>
        <taxon>Sphingini</taxon>
        <taxon>Manduca</taxon>
    </lineage>
</organism>
<dbReference type="Pfam" id="PF13912">
    <property type="entry name" value="zf-C2H2_6"/>
    <property type="match status" value="1"/>
</dbReference>
<dbReference type="GO" id="GO:0000981">
    <property type="term" value="F:DNA-binding transcription factor activity, RNA polymerase II-specific"/>
    <property type="evidence" value="ECO:0007669"/>
    <property type="project" value="TreeGrafter"/>
</dbReference>
<dbReference type="FunFam" id="3.30.160.60:FF:000202">
    <property type="entry name" value="Zinc finger protein 574"/>
    <property type="match status" value="1"/>
</dbReference>
<gene>
    <name evidence="7" type="ORF">O3G_MSEX001382</name>
</gene>
<dbReference type="PROSITE" id="PS00028">
    <property type="entry name" value="ZINC_FINGER_C2H2_1"/>
    <property type="match status" value="5"/>
</dbReference>
<dbReference type="InterPro" id="IPR013087">
    <property type="entry name" value="Znf_C2H2_type"/>
</dbReference>
<dbReference type="Pfam" id="PF00096">
    <property type="entry name" value="zf-C2H2"/>
    <property type="match status" value="2"/>
</dbReference>
<reference evidence="7" key="1">
    <citation type="journal article" date="2016" name="Insect Biochem. Mol. Biol.">
        <title>Multifaceted biological insights from a draft genome sequence of the tobacco hornworm moth, Manduca sexta.</title>
        <authorList>
            <person name="Kanost M.R."/>
            <person name="Arrese E.L."/>
            <person name="Cao X."/>
            <person name="Chen Y.R."/>
            <person name="Chellapilla S."/>
            <person name="Goldsmith M.R."/>
            <person name="Grosse-Wilde E."/>
            <person name="Heckel D.G."/>
            <person name="Herndon N."/>
            <person name="Jiang H."/>
            <person name="Papanicolaou A."/>
            <person name="Qu J."/>
            <person name="Soulages J.L."/>
            <person name="Vogel H."/>
            <person name="Walters J."/>
            <person name="Waterhouse R.M."/>
            <person name="Ahn S.J."/>
            <person name="Almeida F.C."/>
            <person name="An C."/>
            <person name="Aqrawi P."/>
            <person name="Bretschneider A."/>
            <person name="Bryant W.B."/>
            <person name="Bucks S."/>
            <person name="Chao H."/>
            <person name="Chevignon G."/>
            <person name="Christen J.M."/>
            <person name="Clarke D.F."/>
            <person name="Dittmer N.T."/>
            <person name="Ferguson L.C.F."/>
            <person name="Garavelou S."/>
            <person name="Gordon K.H.J."/>
            <person name="Gunaratna R.T."/>
            <person name="Han Y."/>
            <person name="Hauser F."/>
            <person name="He Y."/>
            <person name="Heidel-Fischer H."/>
            <person name="Hirsh A."/>
            <person name="Hu Y."/>
            <person name="Jiang H."/>
            <person name="Kalra D."/>
            <person name="Klinner C."/>
            <person name="Konig C."/>
            <person name="Kovar C."/>
            <person name="Kroll A.R."/>
            <person name="Kuwar S.S."/>
            <person name="Lee S.L."/>
            <person name="Lehman R."/>
            <person name="Li K."/>
            <person name="Li Z."/>
            <person name="Liang H."/>
            <person name="Lovelace S."/>
            <person name="Lu Z."/>
            <person name="Mansfield J.H."/>
            <person name="McCulloch K.J."/>
            <person name="Mathew T."/>
            <person name="Morton B."/>
            <person name="Muzny D.M."/>
            <person name="Neunemann D."/>
            <person name="Ongeri F."/>
            <person name="Pauchet Y."/>
            <person name="Pu L.L."/>
            <person name="Pyrousis I."/>
            <person name="Rao X.J."/>
            <person name="Redding A."/>
            <person name="Roesel C."/>
            <person name="Sanchez-Gracia A."/>
            <person name="Schaack S."/>
            <person name="Shukla A."/>
            <person name="Tetreau G."/>
            <person name="Wang Y."/>
            <person name="Xiong G.H."/>
            <person name="Traut W."/>
            <person name="Walsh T.K."/>
            <person name="Worley K.C."/>
            <person name="Wu D."/>
            <person name="Wu W."/>
            <person name="Wu Y.Q."/>
            <person name="Zhang X."/>
            <person name="Zou Z."/>
            <person name="Zucker H."/>
            <person name="Briscoe A.D."/>
            <person name="Burmester T."/>
            <person name="Clem R.J."/>
            <person name="Feyereisen R."/>
            <person name="Grimmelikhuijzen C.J.P."/>
            <person name="Hamodrakas S.J."/>
            <person name="Hansson B.S."/>
            <person name="Huguet E."/>
            <person name="Jermiin L.S."/>
            <person name="Lan Q."/>
            <person name="Lehman H.K."/>
            <person name="Lorenzen M."/>
            <person name="Merzendorfer H."/>
            <person name="Michalopoulos I."/>
            <person name="Morton D.B."/>
            <person name="Muthukrishnan S."/>
            <person name="Oakeshott J.G."/>
            <person name="Palmer W."/>
            <person name="Park Y."/>
            <person name="Passarelli A.L."/>
            <person name="Rozas J."/>
            <person name="Schwartz L.M."/>
            <person name="Smith W."/>
            <person name="Southgate A."/>
            <person name="Vilcinskas A."/>
            <person name="Vogt R."/>
            <person name="Wang P."/>
            <person name="Werren J."/>
            <person name="Yu X.Q."/>
            <person name="Zhou J.J."/>
            <person name="Brown S.J."/>
            <person name="Scherer S.E."/>
            <person name="Richards S."/>
            <person name="Blissard G.W."/>
        </authorList>
    </citation>
    <scope>NUCLEOTIDE SEQUENCE</scope>
</reference>
<dbReference type="PANTHER" id="PTHR24409:SF295">
    <property type="entry name" value="AZ2-RELATED"/>
    <property type="match status" value="1"/>
</dbReference>
<sequence length="513" mass="60395">MMEDDDMFLVIVGDESGEVDIPLPIQIKQEYLEEEENVPVEDLLEKAEKHGQYIKIEIEPKTELEYLDSDEPQFNEYLDTVKPEESSEDYELDYTAYDDEYVPEEIERKPKREKSRRAMLKVHEQKSFVEDLRDQYPELRKNKKLLVKTLCEIMRSVKRPPLPQGYFVQNEAFFDCPQCGHQSETLPAAGRHYQEKHGPRYLICYACGVDFRSTTNLYKHEKRCTARDKRVVLKARAAFLGNKGRSRPYLDYRFTQPPRVSFPRFTCTECSAEFYTKNNLMSHTYLHRGERPFQCHECPAAYTSYSALVRHVKKHSDEQYICDHCQRSFKMKAALVAHMDTHRAVRKFGCDLCERRFAQKQALQLHVDRVHRNLPPPHACQICPKRYPRMSLLKTHMKNEHGLAIMTRKMFFKKLPMLSEAEMKQAAKIVFKSDTPRQNYFKKLDEDNIDLMEDVKNEPTQENNFILPDNPNAEDIVEYFKQMSGYEDNVTDSAKTYVIENGEVVEIRIESEQ</sequence>
<dbReference type="Pfam" id="PF13894">
    <property type="entry name" value="zf-C2H2_4"/>
    <property type="match status" value="1"/>
</dbReference>
<keyword evidence="8" id="KW-1185">Reference proteome</keyword>
<feature type="domain" description="C2H2-type" evidence="6">
    <location>
        <begin position="348"/>
        <end position="376"/>
    </location>
</feature>
<dbReference type="EMBL" id="JH668281">
    <property type="protein sequence ID" value="KAG6440587.1"/>
    <property type="molecule type" value="Genomic_DNA"/>
</dbReference>
<keyword evidence="3 5" id="KW-0863">Zinc-finger</keyword>
<name>A0A922CBS5_MANSE</name>
<dbReference type="Gene3D" id="3.30.160.60">
    <property type="entry name" value="Classic Zinc Finger"/>
    <property type="match status" value="5"/>
</dbReference>
<comment type="caution">
    <text evidence="7">The sequence shown here is derived from an EMBL/GenBank/DDBJ whole genome shotgun (WGS) entry which is preliminary data.</text>
</comment>
<reference evidence="7" key="2">
    <citation type="submission" date="2020-12" db="EMBL/GenBank/DDBJ databases">
        <authorList>
            <person name="Kanost M."/>
        </authorList>
    </citation>
    <scope>NUCLEOTIDE SEQUENCE</scope>
</reference>
<dbReference type="Proteomes" id="UP000791440">
    <property type="component" value="Unassembled WGS sequence"/>
</dbReference>
<dbReference type="AlphaFoldDB" id="A0A922CBS5"/>
<feature type="domain" description="C2H2-type" evidence="6">
    <location>
        <begin position="378"/>
        <end position="401"/>
    </location>
</feature>
<evidence type="ECO:0000256" key="5">
    <source>
        <dbReference type="PROSITE-ProRule" id="PRU00042"/>
    </source>
</evidence>
<dbReference type="GO" id="GO:0005634">
    <property type="term" value="C:nucleus"/>
    <property type="evidence" value="ECO:0007669"/>
    <property type="project" value="TreeGrafter"/>
</dbReference>
<accession>A0A922CBS5</accession>
<evidence type="ECO:0000259" key="6">
    <source>
        <dbReference type="PROSITE" id="PS50157"/>
    </source>
</evidence>